<dbReference type="EMBL" id="GAIX01007962">
    <property type="protein sequence ID" value="JAA84598.1"/>
    <property type="molecule type" value="Transcribed_RNA"/>
</dbReference>
<feature type="non-terminal residue" evidence="1">
    <location>
        <position position="105"/>
    </location>
</feature>
<organism evidence="1">
    <name type="scientific">Pararge aegeria</name>
    <name type="common">speckled wood butterfly</name>
    <dbReference type="NCBI Taxonomy" id="116150"/>
    <lineage>
        <taxon>Eukaryota</taxon>
        <taxon>Metazoa</taxon>
        <taxon>Ecdysozoa</taxon>
        <taxon>Arthropoda</taxon>
        <taxon>Hexapoda</taxon>
        <taxon>Insecta</taxon>
        <taxon>Pterygota</taxon>
        <taxon>Neoptera</taxon>
        <taxon>Endopterygota</taxon>
        <taxon>Lepidoptera</taxon>
        <taxon>Glossata</taxon>
        <taxon>Ditrysia</taxon>
        <taxon>Papilionoidea</taxon>
        <taxon>Nymphalidae</taxon>
        <taxon>Satyrinae</taxon>
        <taxon>Satyrini</taxon>
        <taxon>Parargina</taxon>
        <taxon>Pararge</taxon>
    </lineage>
</organism>
<name>S4P6U6_9NEOP</name>
<reference evidence="1" key="2">
    <citation type="submission" date="2013-05" db="EMBL/GenBank/DDBJ databases">
        <authorList>
            <person name="Carter J.-M."/>
            <person name="Baker S.C."/>
            <person name="Pink R."/>
            <person name="Carter D.R.F."/>
            <person name="Collins A."/>
            <person name="Tomlin J."/>
            <person name="Gibbs M."/>
            <person name="Breuker C.J."/>
        </authorList>
    </citation>
    <scope>NUCLEOTIDE SEQUENCE</scope>
    <source>
        <tissue evidence="1">Ovary</tissue>
    </source>
</reference>
<reference evidence="1" key="1">
    <citation type="journal article" date="2013" name="BMC Genomics">
        <title>Unscrambling butterfly oogenesis.</title>
        <authorList>
            <person name="Carter J.M."/>
            <person name="Baker S.C."/>
            <person name="Pink R."/>
            <person name="Carter D.R."/>
            <person name="Collins A."/>
            <person name="Tomlin J."/>
            <person name="Gibbs M."/>
            <person name="Breuker C.J."/>
        </authorList>
    </citation>
    <scope>NUCLEOTIDE SEQUENCE</scope>
    <source>
        <tissue evidence="1">Ovary</tissue>
    </source>
</reference>
<evidence type="ECO:0000313" key="1">
    <source>
        <dbReference type="EMBL" id="JAA84598.1"/>
    </source>
</evidence>
<proteinExistence type="predicted"/>
<accession>S4P6U6</accession>
<dbReference type="AlphaFoldDB" id="S4P6U6"/>
<protein>
    <submittedName>
        <fullName evidence="1">Uncharacterized protein</fullName>
    </submittedName>
</protein>
<sequence>MEKERANSSEDMLEQESAVVLIETAKEKLKGAVQAGLVSGSAAAAVRAAVVRAAATMHEADKRIKNKKQAAASASVRSGAAVPVAGVGEVNREQIAQQMAAALIA</sequence>